<evidence type="ECO:0000313" key="1">
    <source>
        <dbReference type="EMBL" id="PKI54889.1"/>
    </source>
</evidence>
<reference evidence="1 2" key="1">
    <citation type="submission" date="2017-11" db="EMBL/GenBank/DDBJ databases">
        <title>De-novo sequencing of pomegranate (Punica granatum L.) genome.</title>
        <authorList>
            <person name="Akparov Z."/>
            <person name="Amiraslanov A."/>
            <person name="Hajiyeva S."/>
            <person name="Abbasov M."/>
            <person name="Kaur K."/>
            <person name="Hamwieh A."/>
            <person name="Solovyev V."/>
            <person name="Salamov A."/>
            <person name="Braich B."/>
            <person name="Kosarev P."/>
            <person name="Mahmoud A."/>
            <person name="Hajiyev E."/>
            <person name="Babayeva S."/>
            <person name="Izzatullayeva V."/>
            <person name="Mammadov A."/>
            <person name="Mammadov A."/>
            <person name="Sharifova S."/>
            <person name="Ojaghi J."/>
            <person name="Eynullazada K."/>
            <person name="Bayramov B."/>
            <person name="Abdulazimova A."/>
            <person name="Shahmuradov I."/>
        </authorList>
    </citation>
    <scope>NUCLEOTIDE SEQUENCE [LARGE SCALE GENOMIC DNA]</scope>
    <source>
        <strain evidence="2">cv. AG2017</strain>
        <tissue evidence="1">Leaf</tissue>
    </source>
</reference>
<name>A0A2I0JF68_PUNGR</name>
<keyword evidence="2" id="KW-1185">Reference proteome</keyword>
<gene>
    <name evidence="1" type="ORF">CRG98_024720</name>
</gene>
<dbReference type="AlphaFoldDB" id="A0A2I0JF68"/>
<dbReference type="Proteomes" id="UP000233551">
    <property type="component" value="Unassembled WGS sequence"/>
</dbReference>
<organism evidence="1 2">
    <name type="scientific">Punica granatum</name>
    <name type="common">Pomegranate</name>
    <dbReference type="NCBI Taxonomy" id="22663"/>
    <lineage>
        <taxon>Eukaryota</taxon>
        <taxon>Viridiplantae</taxon>
        <taxon>Streptophyta</taxon>
        <taxon>Embryophyta</taxon>
        <taxon>Tracheophyta</taxon>
        <taxon>Spermatophyta</taxon>
        <taxon>Magnoliopsida</taxon>
        <taxon>eudicotyledons</taxon>
        <taxon>Gunneridae</taxon>
        <taxon>Pentapetalae</taxon>
        <taxon>rosids</taxon>
        <taxon>malvids</taxon>
        <taxon>Myrtales</taxon>
        <taxon>Lythraceae</taxon>
        <taxon>Punica</taxon>
    </lineage>
</organism>
<evidence type="ECO:0000313" key="2">
    <source>
        <dbReference type="Proteomes" id="UP000233551"/>
    </source>
</evidence>
<accession>A0A2I0JF68</accession>
<dbReference type="EMBL" id="PGOL01001761">
    <property type="protein sequence ID" value="PKI54889.1"/>
    <property type="molecule type" value="Genomic_DNA"/>
</dbReference>
<sequence length="130" mass="14712">MGTRAQEVSKMAITLEEQDKAILELKSNTGNTSNRIDQLAELISGLTLQQNRLIQQLQIGESKSTSHLSSGSDVGYYSATARIAKLEFPRFGREGVKDWLYRCEQFFEVDKFDDEFKLKLVVIHLEGKAL</sequence>
<comment type="caution">
    <text evidence="1">The sequence shown here is derived from an EMBL/GenBank/DDBJ whole genome shotgun (WGS) entry which is preliminary data.</text>
</comment>
<evidence type="ECO:0008006" key="3">
    <source>
        <dbReference type="Google" id="ProtNLM"/>
    </source>
</evidence>
<protein>
    <recommendedName>
        <fullName evidence="3">Retrotransposon gag domain-containing protein</fullName>
    </recommendedName>
</protein>
<proteinExistence type="predicted"/>